<dbReference type="NCBIfam" id="NF041492">
    <property type="entry name" value="MobF"/>
    <property type="match status" value="1"/>
</dbReference>
<comment type="caution">
    <text evidence="3">The sequence shown here is derived from an EMBL/GenBank/DDBJ whole genome shotgun (WGS) entry which is preliminary data.</text>
</comment>
<proteinExistence type="predicted"/>
<organism evidence="3 4">
    <name type="scientific">Promicromonospora umidemergens</name>
    <dbReference type="NCBI Taxonomy" id="629679"/>
    <lineage>
        <taxon>Bacteria</taxon>
        <taxon>Bacillati</taxon>
        <taxon>Actinomycetota</taxon>
        <taxon>Actinomycetes</taxon>
        <taxon>Micrococcales</taxon>
        <taxon>Promicromonosporaceae</taxon>
        <taxon>Promicromonospora</taxon>
    </lineage>
</organism>
<dbReference type="SMART" id="SM00382">
    <property type="entry name" value="AAA"/>
    <property type="match status" value="1"/>
</dbReference>
<evidence type="ECO:0000259" key="2">
    <source>
        <dbReference type="SMART" id="SM00382"/>
    </source>
</evidence>
<evidence type="ECO:0000313" key="4">
    <source>
        <dbReference type="Proteomes" id="UP001500843"/>
    </source>
</evidence>
<gene>
    <name evidence="3" type="ORF">GCM10023198_60020</name>
</gene>
<accession>A0ABP8YD27</accession>
<evidence type="ECO:0000256" key="1">
    <source>
        <dbReference type="SAM" id="MobiDB-lite"/>
    </source>
</evidence>
<dbReference type="InterPro" id="IPR003593">
    <property type="entry name" value="AAA+_ATPase"/>
</dbReference>
<feature type="compositionally biased region" description="Basic and acidic residues" evidence="1">
    <location>
        <begin position="1135"/>
        <end position="1144"/>
    </location>
</feature>
<feature type="region of interest" description="Disordered" evidence="1">
    <location>
        <begin position="1109"/>
        <end position="1144"/>
    </location>
</feature>
<dbReference type="Gene3D" id="2.30.30.940">
    <property type="match status" value="1"/>
</dbReference>
<dbReference type="InterPro" id="IPR014862">
    <property type="entry name" value="TrwC"/>
</dbReference>
<evidence type="ECO:0000313" key="3">
    <source>
        <dbReference type="EMBL" id="GAA4726946.1"/>
    </source>
</evidence>
<sequence>MSIRKVSAGDGYAYLLRSVVRGDGDRSAPDRVTRYYLEAGTPPGFWLGSGLEALDPALAVAAPEEVPGGRAADIAGIADGDMVTEDQLKLLIGAGRHPITGARLGRDYRTYKPAAQRIDERVAKLDRWLTDDERSIETAAIESEEHRAGDRHSVAGFDLTFSVPKSVSVLWALADANTQARIVEAHHAAVRETLGLLERHVAATRVGKDGIAQADVAGIIAAAFDHWDSRTNDPQLHTHVVLSNKVMTLADGQWRTLDGQLLFAAAVALSAHYDAVLRDRLTGTFGLAWERRRRGADRNPQWEIDGVSEELIAEFSTRSTQINAATDVLIAQYIARHGRRPSKTTVGQLRAQATLATRPEKTLHSLHDLTTTWRRRAARLLPALDDGDPVAFARRLTTSGTARTHGADQVPDDALAKAAASTLATVSDSRATWTHWNLWAEASRQTAGWRLTSAADREQVTARIVALAEAGSVPLTPSELAPTPTALRRPDGTTMLRPKHHTVFSSTAVWDAEQHLLDLAGETTAPTLRPGDPAFAAQRPGRGRNLSREQASAVGQVAASGRTVDVLVGPAGAGKTTTMRALVRAWTSQHGRGSVVALAPSAAAAKVLGQDVGLHAETTAKWLHDHTSTKPWYQVELRRGQLVIVDEATLAGTHTLNALATAVERAGAKLLLVGDPAQLQAVDAGGAFAMLVNARTDPPRLLELHRFTHAWEKTASLALRDGRPEAVPAYDDQGRLHDGTTQEMADAAYTAWHHDHTAGLTTVLVADTNAMVAELNRRARADRILAGEVDTGRALALADGTEASEGDLVITRRNRRRLVTARGGFVRNGDRWQITHVRRDGSIDARRVLPSRRATSTSSRLGSSVILPAQYVAEHLNLGYAVTAHRAQGITVDTAHVLVTTRTVRENLYVALTRGRHANHAYVATDLPDDDHTPPAENPTARAILYRILARPGAELSAHETHRAEHEKWTGRDRLIAEYEHIADVAQRPRWIRLVTSALSTAGKLTPGEADTAVMTDAFGPMCRALRRAEALGHDVETLLPRVAAQPGLLIADDVCAMLGARLNRAARKPGTRDTHFVADGVPEALGAMTQDERAALEERARVIAALAERDAATVRPPPDSRGQVPSRALPLRSGRRDRAPLDL</sequence>
<dbReference type="InterPro" id="IPR027417">
    <property type="entry name" value="P-loop_NTPase"/>
</dbReference>
<dbReference type="EMBL" id="BAABHM010000046">
    <property type="protein sequence ID" value="GAA4726946.1"/>
    <property type="molecule type" value="Genomic_DNA"/>
</dbReference>
<feature type="region of interest" description="Disordered" evidence="1">
    <location>
        <begin position="523"/>
        <end position="549"/>
    </location>
</feature>
<dbReference type="Proteomes" id="UP001500843">
    <property type="component" value="Unassembled WGS sequence"/>
</dbReference>
<dbReference type="Pfam" id="PF08751">
    <property type="entry name" value="TrwC"/>
    <property type="match status" value="1"/>
</dbReference>
<reference evidence="4" key="1">
    <citation type="journal article" date="2019" name="Int. J. Syst. Evol. Microbiol.">
        <title>The Global Catalogue of Microorganisms (GCM) 10K type strain sequencing project: providing services to taxonomists for standard genome sequencing and annotation.</title>
        <authorList>
            <consortium name="The Broad Institute Genomics Platform"/>
            <consortium name="The Broad Institute Genome Sequencing Center for Infectious Disease"/>
            <person name="Wu L."/>
            <person name="Ma J."/>
        </authorList>
    </citation>
    <scope>NUCLEOTIDE SEQUENCE [LARGE SCALE GENOMIC DNA]</scope>
    <source>
        <strain evidence="4">JCM 17975</strain>
    </source>
</reference>
<dbReference type="Pfam" id="PF13604">
    <property type="entry name" value="AAA_30"/>
    <property type="match status" value="1"/>
</dbReference>
<dbReference type="SUPFAM" id="SSF55464">
    <property type="entry name" value="Origin of replication-binding domain, RBD-like"/>
    <property type="match status" value="1"/>
</dbReference>
<protein>
    <recommendedName>
        <fullName evidence="2">AAA+ ATPase domain-containing protein</fullName>
    </recommendedName>
</protein>
<keyword evidence="4" id="KW-1185">Reference proteome</keyword>
<dbReference type="SUPFAM" id="SSF52540">
    <property type="entry name" value="P-loop containing nucleoside triphosphate hydrolases"/>
    <property type="match status" value="2"/>
</dbReference>
<dbReference type="CDD" id="cd18809">
    <property type="entry name" value="SF1_C_RecD"/>
    <property type="match status" value="1"/>
</dbReference>
<feature type="domain" description="AAA+ ATPase" evidence="2">
    <location>
        <begin position="560"/>
        <end position="791"/>
    </location>
</feature>
<name>A0ABP8YD27_9MICO</name>
<dbReference type="Gene3D" id="3.40.50.300">
    <property type="entry name" value="P-loop containing nucleotide triphosphate hydrolases"/>
    <property type="match status" value="2"/>
</dbReference>
<dbReference type="RefSeq" id="WP_253877981.1">
    <property type="nucleotide sequence ID" value="NZ_BAABHM010000046.1"/>
</dbReference>